<sequence length="319" mass="36852">MAPSAKFFSFFLLLTLFSLQTHARDSQFFSKVTHEENINSSSNNNVKEVELPNKEEPLTKQDQEPSFIPQTQTGYGLYGHESGQLPPTTTTKEYPTTTTSTAATTTTTANTNSNYYYNKNAYEAEQQGMSDTRFQERAYTTMTNENDNYYNGGGNRYNTEQQYNAGNRYNTEQRYTGSKGYSTAQQQLNIGDRYNSEQQYNVGNRYNTEQRYDGGSGYSTAQQQYSVGNRYNTEQQYNGGNNGYNTEKQGMSDTRFLENGKYYYDMNGETNYVSEYEKTRGVNSKNEYNNRGYYGNNENKYEFDTMEEYEQSQGNRYMP</sequence>
<feature type="compositionally biased region" description="Low complexity" evidence="1">
    <location>
        <begin position="231"/>
        <end position="247"/>
    </location>
</feature>
<reference evidence="3 4" key="1">
    <citation type="journal article" date="2024" name="Plant J.">
        <title>Genome sequences and population genomics reveal climatic adaptation and genomic divergence between two closely related sweetgum species.</title>
        <authorList>
            <person name="Xu W.Q."/>
            <person name="Ren C.Q."/>
            <person name="Zhang X.Y."/>
            <person name="Comes H.P."/>
            <person name="Liu X.H."/>
            <person name="Li Y.G."/>
            <person name="Kettle C.J."/>
            <person name="Jalonen R."/>
            <person name="Gaisberger H."/>
            <person name="Ma Y.Z."/>
            <person name="Qiu Y.X."/>
        </authorList>
    </citation>
    <scope>NUCLEOTIDE SEQUENCE [LARGE SCALE GENOMIC DNA]</scope>
    <source>
        <strain evidence="3">Hangzhou</strain>
    </source>
</reference>
<keyword evidence="2" id="KW-0732">Signal</keyword>
<evidence type="ECO:0000313" key="3">
    <source>
        <dbReference type="EMBL" id="KAK9267487.1"/>
    </source>
</evidence>
<dbReference type="InterPro" id="IPR040290">
    <property type="entry name" value="Prot_E6-like"/>
</dbReference>
<accession>A0AAP0N8A7</accession>
<name>A0AAP0N8A7_LIQFO</name>
<proteinExistence type="predicted"/>
<comment type="caution">
    <text evidence="3">The sequence shown here is derived from an EMBL/GenBank/DDBJ whole genome shotgun (WGS) entry which is preliminary data.</text>
</comment>
<dbReference type="Proteomes" id="UP001415857">
    <property type="component" value="Unassembled WGS sequence"/>
</dbReference>
<organism evidence="3 4">
    <name type="scientific">Liquidambar formosana</name>
    <name type="common">Formosan gum</name>
    <dbReference type="NCBI Taxonomy" id="63359"/>
    <lineage>
        <taxon>Eukaryota</taxon>
        <taxon>Viridiplantae</taxon>
        <taxon>Streptophyta</taxon>
        <taxon>Embryophyta</taxon>
        <taxon>Tracheophyta</taxon>
        <taxon>Spermatophyta</taxon>
        <taxon>Magnoliopsida</taxon>
        <taxon>eudicotyledons</taxon>
        <taxon>Gunneridae</taxon>
        <taxon>Pentapetalae</taxon>
        <taxon>Saxifragales</taxon>
        <taxon>Altingiaceae</taxon>
        <taxon>Liquidambar</taxon>
    </lineage>
</organism>
<dbReference type="AlphaFoldDB" id="A0AAP0N8A7"/>
<evidence type="ECO:0000313" key="4">
    <source>
        <dbReference type="Proteomes" id="UP001415857"/>
    </source>
</evidence>
<feature type="compositionally biased region" description="Low complexity" evidence="1">
    <location>
        <begin position="87"/>
        <end position="104"/>
    </location>
</feature>
<keyword evidence="4" id="KW-1185">Reference proteome</keyword>
<dbReference type="PANTHER" id="PTHR35274:SF2">
    <property type="entry name" value="E6-LIKE PROTEIN"/>
    <property type="match status" value="1"/>
</dbReference>
<feature type="signal peptide" evidence="2">
    <location>
        <begin position="1"/>
        <end position="23"/>
    </location>
</feature>
<feature type="chain" id="PRO_5042957650" description="Protein E6-like" evidence="2">
    <location>
        <begin position="24"/>
        <end position="319"/>
    </location>
</feature>
<protein>
    <recommendedName>
        <fullName evidence="5">Protein E6-like</fullName>
    </recommendedName>
</protein>
<evidence type="ECO:0000256" key="1">
    <source>
        <dbReference type="SAM" id="MobiDB-lite"/>
    </source>
</evidence>
<dbReference type="EMBL" id="JBBPBK010000016">
    <property type="protein sequence ID" value="KAK9267487.1"/>
    <property type="molecule type" value="Genomic_DNA"/>
</dbReference>
<feature type="region of interest" description="Disordered" evidence="1">
    <location>
        <begin position="231"/>
        <end position="250"/>
    </location>
</feature>
<evidence type="ECO:0000256" key="2">
    <source>
        <dbReference type="SAM" id="SignalP"/>
    </source>
</evidence>
<evidence type="ECO:0008006" key="5">
    <source>
        <dbReference type="Google" id="ProtNLM"/>
    </source>
</evidence>
<dbReference type="PANTHER" id="PTHR35274">
    <property type="entry name" value="E6-LIKE PROTEIN"/>
    <property type="match status" value="1"/>
</dbReference>
<gene>
    <name evidence="3" type="ORF">L1049_009913</name>
</gene>
<feature type="region of interest" description="Disordered" evidence="1">
    <location>
        <begin position="57"/>
        <end position="104"/>
    </location>
</feature>